<dbReference type="Proteomes" id="UP000030742">
    <property type="component" value="Unassembled WGS sequence"/>
</dbReference>
<evidence type="ECO:0000313" key="2">
    <source>
        <dbReference type="EMBL" id="ERL85660.1"/>
    </source>
</evidence>
<evidence type="ECO:0000313" key="3">
    <source>
        <dbReference type="Proteomes" id="UP000030742"/>
    </source>
</evidence>
<proteinExistence type="predicted"/>
<organism evidence="2 3">
    <name type="scientific">Dendroctonus ponderosae</name>
    <name type="common">Mountain pine beetle</name>
    <dbReference type="NCBI Taxonomy" id="77166"/>
    <lineage>
        <taxon>Eukaryota</taxon>
        <taxon>Metazoa</taxon>
        <taxon>Ecdysozoa</taxon>
        <taxon>Arthropoda</taxon>
        <taxon>Hexapoda</taxon>
        <taxon>Insecta</taxon>
        <taxon>Pterygota</taxon>
        <taxon>Neoptera</taxon>
        <taxon>Endopterygota</taxon>
        <taxon>Coleoptera</taxon>
        <taxon>Polyphaga</taxon>
        <taxon>Cucujiformia</taxon>
        <taxon>Curculionidae</taxon>
        <taxon>Scolytinae</taxon>
        <taxon>Dendroctonus</taxon>
    </lineage>
</organism>
<evidence type="ECO:0000256" key="1">
    <source>
        <dbReference type="SAM" id="SignalP"/>
    </source>
</evidence>
<dbReference type="OrthoDB" id="7697912at2759"/>
<dbReference type="AlphaFoldDB" id="U4U6T0"/>
<reference evidence="2 3" key="1">
    <citation type="journal article" date="2013" name="Genome Biol.">
        <title>Draft genome of the mountain pine beetle, Dendroctonus ponderosae Hopkins, a major forest pest.</title>
        <authorList>
            <person name="Keeling C.I."/>
            <person name="Yuen M.M."/>
            <person name="Liao N.Y."/>
            <person name="Docking T.R."/>
            <person name="Chan S.K."/>
            <person name="Taylor G.A."/>
            <person name="Palmquist D.L."/>
            <person name="Jackman S.D."/>
            <person name="Nguyen A."/>
            <person name="Li M."/>
            <person name="Henderson H."/>
            <person name="Janes J.K."/>
            <person name="Zhao Y."/>
            <person name="Pandoh P."/>
            <person name="Moore R."/>
            <person name="Sperling F.A."/>
            <person name="Huber D.P."/>
            <person name="Birol I."/>
            <person name="Jones S.J."/>
            <person name="Bohlmann J."/>
        </authorList>
    </citation>
    <scope>NUCLEOTIDE SEQUENCE</scope>
</reference>
<feature type="chain" id="PRO_5004655961" description="DUF4794 domain-containing protein" evidence="1">
    <location>
        <begin position="20"/>
        <end position="388"/>
    </location>
</feature>
<gene>
    <name evidence="2" type="ORF">D910_03077</name>
</gene>
<dbReference type="STRING" id="77166.U4U6T0"/>
<accession>U4U6T0</accession>
<keyword evidence="1" id="KW-0732">Signal</keyword>
<feature type="signal peptide" evidence="1">
    <location>
        <begin position="1"/>
        <end position="19"/>
    </location>
</feature>
<evidence type="ECO:0008006" key="4">
    <source>
        <dbReference type="Google" id="ProtNLM"/>
    </source>
</evidence>
<protein>
    <recommendedName>
        <fullName evidence="4">DUF4794 domain-containing protein</fullName>
    </recommendedName>
</protein>
<sequence>MGTLKIAFVLCGLALCTNGAPAPAEENAGIPPLLSFKDGNVGVNFLGFKASAGLGGLLRGDGSQGGLHASAETPFGQKAHAGLGGMTDANGRSLGGLYAGATAGGGVGASAGLGGMTGAEGSVGRSYAASSAGGGRTVIKERFSSAPSAGVMASEEVHVQKIPKSVSTFNVEVGKDIQAPAPASQISTELLKTENDHPVGKTTYVERTIIPNYVEKTIQVPSYVEKTIRVPTYVEKTVKVPTTPTVVEKEVEVPQHVKTVSKTKQIVVGEEASGAPFVTVVKTKSKIHRRPWSHLRKRIDYTTGELPSSGGVVIARPDPALANVNYRSEYNGGPKAVSTTTIRKQYNGDLIRDIFNIPISTLGAVSNLVGNLAAGGSLAVSKSYGVAA</sequence>
<dbReference type="EMBL" id="KB631735">
    <property type="protein sequence ID" value="ERL85660.1"/>
    <property type="molecule type" value="Genomic_DNA"/>
</dbReference>
<name>U4U6T0_DENPD</name>